<organism evidence="4 5">
    <name type="scientific">Polarella glacialis</name>
    <name type="common">Dinoflagellate</name>
    <dbReference type="NCBI Taxonomy" id="89957"/>
    <lineage>
        <taxon>Eukaryota</taxon>
        <taxon>Sar</taxon>
        <taxon>Alveolata</taxon>
        <taxon>Dinophyceae</taxon>
        <taxon>Suessiales</taxon>
        <taxon>Suessiaceae</taxon>
        <taxon>Polarella</taxon>
    </lineage>
</organism>
<dbReference type="Proteomes" id="UP000654075">
    <property type="component" value="Unassembled WGS sequence"/>
</dbReference>
<dbReference type="EMBL" id="CAJNNV010029474">
    <property type="protein sequence ID" value="CAE8628739.1"/>
    <property type="molecule type" value="Genomic_DNA"/>
</dbReference>
<sequence>MHRVLGFLGLGSSSSGASEPGLAGAQEDSGTTEAADDKVADEGSSLKPPEAGKEEGICIAEDDDDEICIQKVQAPSSIRAPNPVETRRSAIAAAALRRRAATKTSATATTTAAAAAAPAPKAAPVARRKEKAKTRGADVCVAVGSDSESSSSGSSSRSRSQRRKQAVGAVAATALLSSLQPLDIDEAERLTEREMRLPTSFAGRLQHEGGMVAVMVEFQVNISVLPAGTDLKDSTITISGTALAVGRAVSQLDLLFRNVAEAERRAADEAEQQQMTRVLVPQKHMVAVVGPNGSGLPKVREKCGGIMIALMPPETSDGPLTAFIGPGPRDQRALAERELLDRLRQAEQSTQAPPQTPVEAKPPVALVPQQTFGSLGAGAPVALAPP</sequence>
<feature type="region of interest" description="Disordered" evidence="2">
    <location>
        <begin position="101"/>
        <end position="164"/>
    </location>
</feature>
<keyword evidence="6" id="KW-1185">Reference proteome</keyword>
<evidence type="ECO:0000313" key="4">
    <source>
        <dbReference type="EMBL" id="CAE8723584.1"/>
    </source>
</evidence>
<dbReference type="GO" id="GO:0003723">
    <property type="term" value="F:RNA binding"/>
    <property type="evidence" value="ECO:0007669"/>
    <property type="project" value="UniProtKB-UniRule"/>
</dbReference>
<dbReference type="Proteomes" id="UP000626109">
    <property type="component" value="Unassembled WGS sequence"/>
</dbReference>
<dbReference type="AlphaFoldDB" id="A0A813LBP7"/>
<reference evidence="4" key="1">
    <citation type="submission" date="2021-02" db="EMBL/GenBank/DDBJ databases">
        <authorList>
            <person name="Dougan E. K."/>
            <person name="Rhodes N."/>
            <person name="Thang M."/>
            <person name="Chan C."/>
        </authorList>
    </citation>
    <scope>NUCLEOTIDE SEQUENCE</scope>
</reference>
<feature type="compositionally biased region" description="Low complexity" evidence="2">
    <location>
        <begin position="145"/>
        <end position="158"/>
    </location>
</feature>
<feature type="region of interest" description="Disordered" evidence="2">
    <location>
        <begin position="1"/>
        <end position="59"/>
    </location>
</feature>
<proteinExistence type="predicted"/>
<evidence type="ECO:0000256" key="2">
    <source>
        <dbReference type="SAM" id="MobiDB-lite"/>
    </source>
</evidence>
<dbReference type="PROSITE" id="PS50084">
    <property type="entry name" value="KH_TYPE_1"/>
    <property type="match status" value="1"/>
</dbReference>
<dbReference type="EMBL" id="CAJNNW010034691">
    <property type="protein sequence ID" value="CAE8723584.1"/>
    <property type="molecule type" value="Genomic_DNA"/>
</dbReference>
<dbReference type="OrthoDB" id="430150at2759"/>
<evidence type="ECO:0000313" key="5">
    <source>
        <dbReference type="Proteomes" id="UP000626109"/>
    </source>
</evidence>
<name>A0A813LBP7_POLGL</name>
<feature type="compositionally biased region" description="Low complexity" evidence="2">
    <location>
        <begin position="102"/>
        <end position="125"/>
    </location>
</feature>
<comment type="caution">
    <text evidence="4">The sequence shown here is derived from an EMBL/GenBank/DDBJ whole genome shotgun (WGS) entry which is preliminary data.</text>
</comment>
<accession>A0A813LBP7</accession>
<evidence type="ECO:0000313" key="3">
    <source>
        <dbReference type="EMBL" id="CAE8628739.1"/>
    </source>
</evidence>
<evidence type="ECO:0000256" key="1">
    <source>
        <dbReference type="PROSITE-ProRule" id="PRU00117"/>
    </source>
</evidence>
<evidence type="ECO:0000313" key="6">
    <source>
        <dbReference type="Proteomes" id="UP000654075"/>
    </source>
</evidence>
<keyword evidence="1" id="KW-0694">RNA-binding</keyword>
<dbReference type="InterPro" id="IPR036612">
    <property type="entry name" value="KH_dom_type_1_sf"/>
</dbReference>
<dbReference type="SUPFAM" id="SSF54791">
    <property type="entry name" value="Eukaryotic type KH-domain (KH-domain type I)"/>
    <property type="match status" value="1"/>
</dbReference>
<feature type="compositionally biased region" description="Low complexity" evidence="2">
    <location>
        <begin position="1"/>
        <end position="25"/>
    </location>
</feature>
<gene>
    <name evidence="3" type="ORF">PGLA1383_LOCUS45342</name>
    <name evidence="4" type="ORF">PGLA2088_LOCUS43238</name>
</gene>
<dbReference type="Gene3D" id="3.30.1370.10">
    <property type="entry name" value="K Homology domain, type 1"/>
    <property type="match status" value="1"/>
</dbReference>
<protein>
    <submittedName>
        <fullName evidence="4">Uncharacterized protein</fullName>
    </submittedName>
</protein>